<evidence type="ECO:0000256" key="6">
    <source>
        <dbReference type="SAM" id="Phobius"/>
    </source>
</evidence>
<feature type="transmembrane region" description="Helical" evidence="6">
    <location>
        <begin position="167"/>
        <end position="192"/>
    </location>
</feature>
<evidence type="ECO:0000256" key="5">
    <source>
        <dbReference type="ARBA" id="ARBA00023136"/>
    </source>
</evidence>
<dbReference type="PANTHER" id="PTHR47757:SF1">
    <property type="entry name" value="SERPENTINE RECEPTOR, CLASS E (EPSILON)"/>
    <property type="match status" value="1"/>
</dbReference>
<feature type="transmembrane region" description="Helical" evidence="6">
    <location>
        <begin position="79"/>
        <end position="98"/>
    </location>
</feature>
<dbReference type="InterPro" id="IPR013087">
    <property type="entry name" value="Znf_C2H2_type"/>
</dbReference>
<dbReference type="PROSITE" id="PS00028">
    <property type="entry name" value="ZINC_FINGER_C2H2_1"/>
    <property type="match status" value="1"/>
</dbReference>
<keyword evidence="4 6" id="KW-1133">Transmembrane helix</keyword>
<protein>
    <recommendedName>
        <fullName evidence="7">C2H2-type domain-containing protein</fullName>
    </recommendedName>
</protein>
<feature type="transmembrane region" description="Helical" evidence="6">
    <location>
        <begin position="53"/>
        <end position="73"/>
    </location>
</feature>
<evidence type="ECO:0000313" key="9">
    <source>
        <dbReference type="Proteomes" id="UP000827892"/>
    </source>
</evidence>
<sequence>MTICFSFYFGTWFECWLGLVLVWPYKCGLIFIENTHQKFSNFETADRSVMARITNYPEVFCVIQGSILIFFYFFSLKAALIIVTAMLTCVVSTFFFLLHYNTSLRNRLDINQTNLSYNLAARFQAAENARSLKLAVFVFAVICCIFTIAISMLMMASLHWTPENYDVAIMTAFECLVSLNPLFIVPAAMFSVPEWKAAFIKLMPFGGRRYHRRRRPDSDIMDHQIRVSMETKIIQNESEQLRIISDTSPFIMPKYRIVFLLLLVLLMNSEAADLLTCTSKEEPILVSGSINKAFSMQITDKVKNCNGYCVSKLVSLDATLADGTQAHIRNFHFSCIPIVPKAEQLCSKMCTTQIYKNEKSSKTIDRSVGSLKRVLIKEIGDFSFEKAEEKTCCCKDARCARRLDAMMRLNLHSNYKIH</sequence>
<evidence type="ECO:0000256" key="1">
    <source>
        <dbReference type="ARBA" id="ARBA00004141"/>
    </source>
</evidence>
<dbReference type="InterPro" id="IPR053365">
    <property type="entry name" value="Nematode_rcpt-like"/>
</dbReference>
<feature type="domain" description="C2H2-type" evidence="7">
    <location>
        <begin position="394"/>
        <end position="418"/>
    </location>
</feature>
<evidence type="ECO:0000256" key="3">
    <source>
        <dbReference type="ARBA" id="ARBA00022692"/>
    </source>
</evidence>
<name>A0AAE9IVB6_CAEBR</name>
<evidence type="ECO:0000313" key="8">
    <source>
        <dbReference type="EMBL" id="ULU07372.1"/>
    </source>
</evidence>
<keyword evidence="3 6" id="KW-0812">Transmembrane</keyword>
<evidence type="ECO:0000256" key="2">
    <source>
        <dbReference type="ARBA" id="ARBA00006803"/>
    </source>
</evidence>
<comment type="subcellular location">
    <subcellularLocation>
        <location evidence="1">Membrane</location>
        <topology evidence="1">Multi-pass membrane protein</topology>
    </subcellularLocation>
</comment>
<feature type="transmembrane region" description="Helical" evidence="6">
    <location>
        <begin position="6"/>
        <end position="32"/>
    </location>
</feature>
<evidence type="ECO:0000256" key="4">
    <source>
        <dbReference type="ARBA" id="ARBA00022989"/>
    </source>
</evidence>
<comment type="similarity">
    <text evidence="2">Belongs to the nematode receptor-like protein sre family.</text>
</comment>
<organism evidence="8 9">
    <name type="scientific">Caenorhabditis briggsae</name>
    <dbReference type="NCBI Taxonomy" id="6238"/>
    <lineage>
        <taxon>Eukaryota</taxon>
        <taxon>Metazoa</taxon>
        <taxon>Ecdysozoa</taxon>
        <taxon>Nematoda</taxon>
        <taxon>Chromadorea</taxon>
        <taxon>Rhabditida</taxon>
        <taxon>Rhabditina</taxon>
        <taxon>Rhabditomorpha</taxon>
        <taxon>Rhabditoidea</taxon>
        <taxon>Rhabditidae</taxon>
        <taxon>Peloderinae</taxon>
        <taxon>Caenorhabditis</taxon>
    </lineage>
</organism>
<dbReference type="GO" id="GO:0016020">
    <property type="term" value="C:membrane"/>
    <property type="evidence" value="ECO:0007669"/>
    <property type="project" value="UniProtKB-SubCell"/>
</dbReference>
<dbReference type="GO" id="GO:0007606">
    <property type="term" value="P:sensory perception of chemical stimulus"/>
    <property type="evidence" value="ECO:0007669"/>
    <property type="project" value="InterPro"/>
</dbReference>
<evidence type="ECO:0000259" key="7">
    <source>
        <dbReference type="PROSITE" id="PS00028"/>
    </source>
</evidence>
<dbReference type="EMBL" id="CP090892">
    <property type="protein sequence ID" value="ULU07372.1"/>
    <property type="molecule type" value="Genomic_DNA"/>
</dbReference>
<reference evidence="8 9" key="1">
    <citation type="submission" date="2022-05" db="EMBL/GenBank/DDBJ databases">
        <title>Chromosome-level reference genomes for two strains of Caenorhabditis briggsae: an improved platform for comparative genomics.</title>
        <authorList>
            <person name="Stevens L."/>
            <person name="Andersen E.C."/>
        </authorList>
    </citation>
    <scope>NUCLEOTIDE SEQUENCE [LARGE SCALE GENOMIC DNA]</scope>
    <source>
        <strain evidence="8">QX1410_ONT</strain>
        <tissue evidence="8">Whole-organism</tissue>
    </source>
</reference>
<gene>
    <name evidence="8" type="ORF">L3Y34_018842</name>
</gene>
<feature type="transmembrane region" description="Helical" evidence="6">
    <location>
        <begin position="134"/>
        <end position="155"/>
    </location>
</feature>
<accession>A0AAE9IVB6</accession>
<dbReference type="AlphaFoldDB" id="A0AAE9IVB6"/>
<dbReference type="InterPro" id="IPR004151">
    <property type="entry name" value="7TM_GPCR_serpentine_rcpt_Sre"/>
</dbReference>
<dbReference type="PANTHER" id="PTHR47757">
    <property type="entry name" value="SERPENTINE RECEPTOR, CLASS E (EPSILON)-RELATED"/>
    <property type="match status" value="1"/>
</dbReference>
<proteinExistence type="inferred from homology"/>
<dbReference type="Pfam" id="PF03125">
    <property type="entry name" value="Sre"/>
    <property type="match status" value="1"/>
</dbReference>
<dbReference type="Proteomes" id="UP000827892">
    <property type="component" value="Chromosome II"/>
</dbReference>
<keyword evidence="5 6" id="KW-0472">Membrane</keyword>